<dbReference type="PANTHER" id="PTHR40943:SF2">
    <property type="entry name" value="(S)-UREIDOGLYCINE AMINOHYDROLASE CUPIN DOMAIN-CONTAINING PROTEIN"/>
    <property type="match status" value="1"/>
</dbReference>
<dbReference type="InterPro" id="IPR011051">
    <property type="entry name" value="RmlC_Cupin_sf"/>
</dbReference>
<evidence type="ECO:0000313" key="3">
    <source>
        <dbReference type="Proteomes" id="UP000295765"/>
    </source>
</evidence>
<comment type="caution">
    <text evidence="2">The sequence shown here is derived from an EMBL/GenBank/DDBJ whole genome shotgun (WGS) entry which is preliminary data.</text>
</comment>
<organism evidence="2 3">
    <name type="scientific">Plasticicumulans lactativorans</name>
    <dbReference type="NCBI Taxonomy" id="1133106"/>
    <lineage>
        <taxon>Bacteria</taxon>
        <taxon>Pseudomonadati</taxon>
        <taxon>Pseudomonadota</taxon>
        <taxon>Gammaproteobacteria</taxon>
        <taxon>Candidatus Competibacteraceae</taxon>
        <taxon>Plasticicumulans</taxon>
    </lineage>
</organism>
<gene>
    <name evidence="2" type="ORF">EV699_10928</name>
</gene>
<dbReference type="Proteomes" id="UP000295765">
    <property type="component" value="Unassembled WGS sequence"/>
</dbReference>
<keyword evidence="3" id="KW-1185">Reference proteome</keyword>
<accession>A0A4R2LNZ4</accession>
<protein>
    <recommendedName>
        <fullName evidence="1">(S)-ureidoglycine aminohydrolase cupin domain-containing protein</fullName>
    </recommendedName>
</protein>
<evidence type="ECO:0000313" key="2">
    <source>
        <dbReference type="EMBL" id="TCO81188.1"/>
    </source>
</evidence>
<dbReference type="Gene3D" id="2.60.120.10">
    <property type="entry name" value="Jelly Rolls"/>
    <property type="match status" value="1"/>
</dbReference>
<dbReference type="OrthoDB" id="9799053at2"/>
<dbReference type="SUPFAM" id="SSF51182">
    <property type="entry name" value="RmlC-like cupins"/>
    <property type="match status" value="1"/>
</dbReference>
<feature type="domain" description="(S)-ureidoglycine aminohydrolase cupin" evidence="1">
    <location>
        <begin position="44"/>
        <end position="115"/>
    </location>
</feature>
<dbReference type="CDD" id="cd02227">
    <property type="entry name" value="cupin_TM1112-like"/>
    <property type="match status" value="1"/>
</dbReference>
<sequence length="123" mass="13221">MSLDVTALVRFEGAATPAEHSTVAAERRVRGSGAQAVWNHYADASGQFFAGVWQGEVGAWRVHYTEHEFCHLLEGRVALHDEAGGSATFAAGDSFVIPAGFSGTWEVLEPARKLYAIFEPKAG</sequence>
<dbReference type="EMBL" id="SLWY01000009">
    <property type="protein sequence ID" value="TCO81188.1"/>
    <property type="molecule type" value="Genomic_DNA"/>
</dbReference>
<reference evidence="2 3" key="1">
    <citation type="submission" date="2019-03" db="EMBL/GenBank/DDBJ databases">
        <title>Genomic Encyclopedia of Type Strains, Phase IV (KMG-IV): sequencing the most valuable type-strain genomes for metagenomic binning, comparative biology and taxonomic classification.</title>
        <authorList>
            <person name="Goeker M."/>
        </authorList>
    </citation>
    <scope>NUCLEOTIDE SEQUENCE [LARGE SCALE GENOMIC DNA]</scope>
    <source>
        <strain evidence="2 3">DSM 25287</strain>
    </source>
</reference>
<dbReference type="AlphaFoldDB" id="A0A4R2LNZ4"/>
<evidence type="ECO:0000259" key="1">
    <source>
        <dbReference type="Pfam" id="PF05899"/>
    </source>
</evidence>
<proteinExistence type="predicted"/>
<dbReference type="InterPro" id="IPR014710">
    <property type="entry name" value="RmlC-like_jellyroll"/>
</dbReference>
<dbReference type="InterPro" id="IPR008579">
    <property type="entry name" value="UGlyAH_Cupin_dom"/>
</dbReference>
<dbReference type="RefSeq" id="WP_132541761.1">
    <property type="nucleotide sequence ID" value="NZ_SLWY01000009.1"/>
</dbReference>
<dbReference type="Pfam" id="PF05899">
    <property type="entry name" value="Cupin_3"/>
    <property type="match status" value="1"/>
</dbReference>
<name>A0A4R2LNZ4_9GAMM</name>
<dbReference type="PANTHER" id="PTHR40943">
    <property type="entry name" value="CYTOPLASMIC PROTEIN-RELATED"/>
    <property type="match status" value="1"/>
</dbReference>